<feature type="domain" description="GFO/IDH/MocA-like oxidoreductase" evidence="2">
    <location>
        <begin position="129"/>
        <end position="249"/>
    </location>
</feature>
<proteinExistence type="predicted"/>
<dbReference type="EMBL" id="JAOYEY010000037">
    <property type="protein sequence ID" value="MCV9886357.1"/>
    <property type="molecule type" value="Genomic_DNA"/>
</dbReference>
<dbReference type="InterPro" id="IPR055170">
    <property type="entry name" value="GFO_IDH_MocA-like_dom"/>
</dbReference>
<reference evidence="3 4" key="1">
    <citation type="submission" date="2022-10" db="EMBL/GenBank/DDBJ databases">
        <title>Draft genome assembly of moderately radiation resistant bacterium Metabacillus halosaccharovorans.</title>
        <authorList>
            <person name="Pal S."/>
            <person name="Gopinathan A."/>
        </authorList>
    </citation>
    <scope>NUCLEOTIDE SEQUENCE [LARGE SCALE GENOMIC DNA]</scope>
    <source>
        <strain evidence="3 4">VITHBRA001</strain>
    </source>
</reference>
<dbReference type="Gene3D" id="3.30.360.10">
    <property type="entry name" value="Dihydrodipicolinate Reductase, domain 2"/>
    <property type="match status" value="1"/>
</dbReference>
<dbReference type="PANTHER" id="PTHR43377">
    <property type="entry name" value="BILIVERDIN REDUCTASE A"/>
    <property type="match status" value="1"/>
</dbReference>
<dbReference type="InterPro" id="IPR000683">
    <property type="entry name" value="Gfo/Idh/MocA-like_OxRdtase_N"/>
</dbReference>
<evidence type="ECO:0000259" key="1">
    <source>
        <dbReference type="Pfam" id="PF01408"/>
    </source>
</evidence>
<dbReference type="Pfam" id="PF22725">
    <property type="entry name" value="GFO_IDH_MocA_C3"/>
    <property type="match status" value="1"/>
</dbReference>
<evidence type="ECO:0000313" key="3">
    <source>
        <dbReference type="EMBL" id="MCV9886357.1"/>
    </source>
</evidence>
<keyword evidence="4" id="KW-1185">Reference proteome</keyword>
<evidence type="ECO:0000259" key="2">
    <source>
        <dbReference type="Pfam" id="PF22725"/>
    </source>
</evidence>
<gene>
    <name evidence="3" type="ORF">OIH86_11870</name>
</gene>
<dbReference type="Gene3D" id="3.40.50.720">
    <property type="entry name" value="NAD(P)-binding Rossmann-like Domain"/>
    <property type="match status" value="1"/>
</dbReference>
<comment type="caution">
    <text evidence="3">The sequence shown here is derived from an EMBL/GenBank/DDBJ whole genome shotgun (WGS) entry which is preliminary data.</text>
</comment>
<protein>
    <submittedName>
        <fullName evidence="3">Gfo/Idh/MocA family oxidoreductase</fullName>
    </submittedName>
</protein>
<sequence length="324" mass="35597">MKVGIVSFAHGHAFGYASALQKINGIELVGIADDNQERGEKAAAQFQTKHYENYDELFDQDIEAVIITSENSLHMEHVVSAARKGIHILCEKPLASKVEDAKKMIQVCKENNVILQTAFPVRFNTPIINAKNIIDSGELGKIIAIKGTNRGTNPGGWFVDKEKSGGGAVIDHTVHVVDVIRWYTGAEVTEVYAEVDNKISEYVIDDCGLLTMEFDNNMFATLDCSWSRNKTYPTWGDVTLEIIGTNGTLAVDAFEQKTAVYSNQDGAQWDFWGDNMDDALVADFITTVKEKRVPSITGEDGLKALEVAIAAYESSGKKQPVSLV</sequence>
<dbReference type="InterPro" id="IPR036291">
    <property type="entry name" value="NAD(P)-bd_dom_sf"/>
</dbReference>
<feature type="domain" description="Gfo/Idh/MocA-like oxidoreductase N-terminal" evidence="1">
    <location>
        <begin position="17"/>
        <end position="118"/>
    </location>
</feature>
<dbReference type="SUPFAM" id="SSF51735">
    <property type="entry name" value="NAD(P)-binding Rossmann-fold domains"/>
    <property type="match status" value="1"/>
</dbReference>
<dbReference type="RefSeq" id="WP_264142985.1">
    <property type="nucleotide sequence ID" value="NZ_JAOYEY010000037.1"/>
</dbReference>
<name>A0ABT3DH30_9BACI</name>
<dbReference type="InterPro" id="IPR051450">
    <property type="entry name" value="Gfo/Idh/MocA_Oxidoreductases"/>
</dbReference>
<dbReference type="Proteomes" id="UP001526147">
    <property type="component" value="Unassembled WGS sequence"/>
</dbReference>
<dbReference type="SUPFAM" id="SSF55347">
    <property type="entry name" value="Glyceraldehyde-3-phosphate dehydrogenase-like, C-terminal domain"/>
    <property type="match status" value="1"/>
</dbReference>
<evidence type="ECO:0000313" key="4">
    <source>
        <dbReference type="Proteomes" id="UP001526147"/>
    </source>
</evidence>
<organism evidence="3 4">
    <name type="scientific">Metabacillus halosaccharovorans</name>
    <dbReference type="NCBI Taxonomy" id="930124"/>
    <lineage>
        <taxon>Bacteria</taxon>
        <taxon>Bacillati</taxon>
        <taxon>Bacillota</taxon>
        <taxon>Bacilli</taxon>
        <taxon>Bacillales</taxon>
        <taxon>Bacillaceae</taxon>
        <taxon>Metabacillus</taxon>
    </lineage>
</organism>
<dbReference type="Pfam" id="PF01408">
    <property type="entry name" value="GFO_IDH_MocA"/>
    <property type="match status" value="1"/>
</dbReference>
<dbReference type="PANTHER" id="PTHR43377:SF1">
    <property type="entry name" value="BILIVERDIN REDUCTASE A"/>
    <property type="match status" value="1"/>
</dbReference>
<accession>A0ABT3DH30</accession>